<proteinExistence type="predicted"/>
<protein>
    <submittedName>
        <fullName evidence="1">Uncharacterized protein</fullName>
    </submittedName>
</protein>
<evidence type="ECO:0000313" key="2">
    <source>
        <dbReference type="Proteomes" id="UP000058857"/>
    </source>
</evidence>
<name>A0A0S2IXL7_LEPBO</name>
<dbReference type="EMBL" id="CP012030">
    <property type="protein sequence ID" value="ALO28377.1"/>
    <property type="molecule type" value="Genomic_DNA"/>
</dbReference>
<dbReference type="Proteomes" id="UP000058857">
    <property type="component" value="Chromosome 2"/>
</dbReference>
<accession>A0A0S2IXL7</accession>
<reference evidence="1 2" key="1">
    <citation type="journal article" date="2015" name="PLoS Negl. Trop. Dis.">
        <title>Distribution of Plasmids in Distinct Leptospira Pathogenic Species.</title>
        <authorList>
            <person name="Wang Y."/>
            <person name="Zhuang X."/>
            <person name="Zhong Y."/>
            <person name="Zhang C."/>
            <person name="Zhang Y."/>
            <person name="Zeng L."/>
            <person name="Zhu Y."/>
            <person name="He P."/>
            <person name="Dong K."/>
            <person name="Pal U."/>
            <person name="Guo X."/>
            <person name="Qin J."/>
        </authorList>
    </citation>
    <scope>NUCLEOTIDE SEQUENCE [LARGE SCALE GENOMIC DNA]</scope>
    <source>
        <strain evidence="1 2">56604</strain>
    </source>
</reference>
<dbReference type="AlphaFoldDB" id="A0A0S2IXL7"/>
<dbReference type="PATRIC" id="fig|280505.15.peg.4149"/>
<sequence length="52" mass="6108">MEVRQEKNFCNTFFGLPKNRNGLFQKGWTFRNERILFPTCSVGGIEECGFFL</sequence>
<gene>
    <name evidence="1" type="ORF">LBBP_04262</name>
</gene>
<evidence type="ECO:0000313" key="1">
    <source>
        <dbReference type="EMBL" id="ALO28377.1"/>
    </source>
</evidence>
<organism evidence="1">
    <name type="scientific">Leptospira borgpetersenii serovar Ballum</name>
    <dbReference type="NCBI Taxonomy" id="280505"/>
    <lineage>
        <taxon>Bacteria</taxon>
        <taxon>Pseudomonadati</taxon>
        <taxon>Spirochaetota</taxon>
        <taxon>Spirochaetia</taxon>
        <taxon>Leptospirales</taxon>
        <taxon>Leptospiraceae</taxon>
        <taxon>Leptospira</taxon>
    </lineage>
</organism>